<feature type="transmembrane region" description="Helical" evidence="6">
    <location>
        <begin position="444"/>
        <end position="467"/>
    </location>
</feature>
<organism evidence="7 8">
    <name type="scientific">Fictibacillus barbaricus</name>
    <dbReference type="NCBI Taxonomy" id="182136"/>
    <lineage>
        <taxon>Bacteria</taxon>
        <taxon>Bacillati</taxon>
        <taxon>Bacillota</taxon>
        <taxon>Bacilli</taxon>
        <taxon>Bacillales</taxon>
        <taxon>Fictibacillaceae</taxon>
        <taxon>Fictibacillus</taxon>
    </lineage>
</organism>
<feature type="transmembrane region" description="Helical" evidence="6">
    <location>
        <begin position="204"/>
        <end position="222"/>
    </location>
</feature>
<sequence>MLLKHTFIYFLSRGLPGLVNFAAIALYTRLLSPSEYGKYALVLSAVGFASTGLFHWLRLGLLRFAPRYTEQENLFLSSIAAAFLSLVGFSLLLFTGPFFYFAKTDEWQALWLIGLALLLVQNLFDMATEYLRSKLSSLLYGIITLVKTVLSLGISFLLIKWGLEASSILWGLIVGMIVPLIYLLPRYLRKIRLKHIDWTLVKEVFRYGMPLVATLSMNYIIFSSDRFIIGYLLGTKSTGLYSVGYDLAKQILVLLMMIVNLAAYPLVIKALESEGVKAAQKQLDQNTILLFFIGLPATLGLILLSPDITSVFLGASFREAGGIIFSLICVAVFIQTIKTYYFDLAFELGKKTLYQIWPVLIAGVINIVLNFILIPPFGIKGSAYASIIAYIVAIIMSWSIGKKAFPLTFPGRNVAKLFLAASGMALCLYPLYNVNGVMWMFLKVLIGGIVYLLLVYVLNVGNCRALLPKAYKKIIKKRG</sequence>
<reference evidence="7 8" key="1">
    <citation type="submission" date="2021-01" db="EMBL/GenBank/DDBJ databases">
        <title>Genome Sequencing of Type Strains.</title>
        <authorList>
            <person name="Lemaire J.F."/>
            <person name="Inderbitzin P."/>
            <person name="Collins S.B."/>
            <person name="Wespe N."/>
            <person name="Knight-Connoni V."/>
        </authorList>
    </citation>
    <scope>NUCLEOTIDE SEQUENCE [LARGE SCALE GENOMIC DNA]</scope>
    <source>
        <strain evidence="7 8">DSM 14730</strain>
    </source>
</reference>
<feature type="transmembrane region" description="Helical" evidence="6">
    <location>
        <begin position="39"/>
        <end position="62"/>
    </location>
</feature>
<evidence type="ECO:0000313" key="8">
    <source>
        <dbReference type="Proteomes" id="UP001319060"/>
    </source>
</evidence>
<keyword evidence="8" id="KW-1185">Reference proteome</keyword>
<evidence type="ECO:0000256" key="4">
    <source>
        <dbReference type="ARBA" id="ARBA00022989"/>
    </source>
</evidence>
<feature type="transmembrane region" description="Helical" evidence="6">
    <location>
        <begin position="320"/>
        <end position="341"/>
    </location>
</feature>
<dbReference type="PANTHER" id="PTHR30250">
    <property type="entry name" value="PST FAMILY PREDICTED COLANIC ACID TRANSPORTER"/>
    <property type="match status" value="1"/>
</dbReference>
<feature type="transmembrane region" description="Helical" evidence="6">
    <location>
        <begin position="138"/>
        <end position="159"/>
    </location>
</feature>
<protein>
    <submittedName>
        <fullName evidence="7">Polysaccharide biosynthesis protein</fullName>
    </submittedName>
</protein>
<accession>A0ABS2ZEY0</accession>
<feature type="transmembrane region" description="Helical" evidence="6">
    <location>
        <begin position="353"/>
        <end position="377"/>
    </location>
</feature>
<dbReference type="RefSeq" id="WP_188401056.1">
    <property type="nucleotide sequence ID" value="NZ_BMCE01000001.1"/>
</dbReference>
<dbReference type="Pfam" id="PF01943">
    <property type="entry name" value="Polysacc_synt"/>
    <property type="match status" value="1"/>
</dbReference>
<evidence type="ECO:0000256" key="3">
    <source>
        <dbReference type="ARBA" id="ARBA00022692"/>
    </source>
</evidence>
<feature type="transmembrane region" description="Helical" evidence="6">
    <location>
        <begin position="383"/>
        <end position="401"/>
    </location>
</feature>
<evidence type="ECO:0000256" key="2">
    <source>
        <dbReference type="ARBA" id="ARBA00022475"/>
    </source>
</evidence>
<proteinExistence type="predicted"/>
<keyword evidence="5 6" id="KW-0472">Membrane</keyword>
<dbReference type="Proteomes" id="UP001319060">
    <property type="component" value="Unassembled WGS sequence"/>
</dbReference>
<feature type="transmembrane region" description="Helical" evidence="6">
    <location>
        <begin position="165"/>
        <end position="184"/>
    </location>
</feature>
<dbReference type="InterPro" id="IPR002797">
    <property type="entry name" value="Polysacc_synth"/>
</dbReference>
<feature type="transmembrane region" description="Helical" evidence="6">
    <location>
        <begin position="74"/>
        <end position="101"/>
    </location>
</feature>
<feature type="transmembrane region" description="Helical" evidence="6">
    <location>
        <begin position="288"/>
        <end position="308"/>
    </location>
</feature>
<dbReference type="PANTHER" id="PTHR30250:SF11">
    <property type="entry name" value="O-ANTIGEN TRANSPORTER-RELATED"/>
    <property type="match status" value="1"/>
</dbReference>
<dbReference type="InterPro" id="IPR050833">
    <property type="entry name" value="Poly_Biosynth_Transport"/>
</dbReference>
<gene>
    <name evidence="7" type="ORF">JYA64_15705</name>
</gene>
<name>A0ABS2ZEY0_9BACL</name>
<evidence type="ECO:0000256" key="1">
    <source>
        <dbReference type="ARBA" id="ARBA00004651"/>
    </source>
</evidence>
<feature type="transmembrane region" description="Helical" evidence="6">
    <location>
        <begin position="247"/>
        <end position="267"/>
    </location>
</feature>
<evidence type="ECO:0000313" key="7">
    <source>
        <dbReference type="EMBL" id="MBN3546753.1"/>
    </source>
</evidence>
<keyword evidence="4 6" id="KW-1133">Transmembrane helix</keyword>
<evidence type="ECO:0000256" key="6">
    <source>
        <dbReference type="SAM" id="Phobius"/>
    </source>
</evidence>
<evidence type="ECO:0000256" key="5">
    <source>
        <dbReference type="ARBA" id="ARBA00023136"/>
    </source>
</evidence>
<feature type="transmembrane region" description="Helical" evidence="6">
    <location>
        <begin position="413"/>
        <end position="432"/>
    </location>
</feature>
<feature type="transmembrane region" description="Helical" evidence="6">
    <location>
        <begin position="7"/>
        <end position="27"/>
    </location>
</feature>
<dbReference type="EMBL" id="JAFHKS010000044">
    <property type="protein sequence ID" value="MBN3546753.1"/>
    <property type="molecule type" value="Genomic_DNA"/>
</dbReference>
<comment type="subcellular location">
    <subcellularLocation>
        <location evidence="1">Cell membrane</location>
        <topology evidence="1">Multi-pass membrane protein</topology>
    </subcellularLocation>
</comment>
<comment type="caution">
    <text evidence="7">The sequence shown here is derived from an EMBL/GenBank/DDBJ whole genome shotgun (WGS) entry which is preliminary data.</text>
</comment>
<keyword evidence="3 6" id="KW-0812">Transmembrane</keyword>
<keyword evidence="2" id="KW-1003">Cell membrane</keyword>
<feature type="transmembrane region" description="Helical" evidence="6">
    <location>
        <begin position="107"/>
        <end position="126"/>
    </location>
</feature>